<evidence type="ECO:0000313" key="2">
    <source>
        <dbReference type="EMBL" id="KAA6412185.1"/>
    </source>
</evidence>
<gene>
    <name evidence="2" type="ORF">FRX48_04337</name>
</gene>
<feature type="compositionally biased region" description="Basic and acidic residues" evidence="1">
    <location>
        <begin position="43"/>
        <end position="68"/>
    </location>
</feature>
<dbReference type="EMBL" id="VXIT01000006">
    <property type="protein sequence ID" value="KAA6412185.1"/>
    <property type="molecule type" value="Genomic_DNA"/>
</dbReference>
<dbReference type="AlphaFoldDB" id="A0A5M8PT79"/>
<evidence type="ECO:0000313" key="3">
    <source>
        <dbReference type="Proteomes" id="UP000324767"/>
    </source>
</evidence>
<evidence type="ECO:0000256" key="1">
    <source>
        <dbReference type="SAM" id="MobiDB-lite"/>
    </source>
</evidence>
<accession>A0A5M8PT79</accession>
<comment type="caution">
    <text evidence="2">The sequence shown here is derived from an EMBL/GenBank/DDBJ whole genome shotgun (WGS) entry which is preliminary data.</text>
</comment>
<dbReference type="Proteomes" id="UP000324767">
    <property type="component" value="Unassembled WGS sequence"/>
</dbReference>
<feature type="region of interest" description="Disordered" evidence="1">
    <location>
        <begin position="1"/>
        <end position="68"/>
    </location>
</feature>
<organism evidence="2 3">
    <name type="scientific">Lasallia pustulata</name>
    <dbReference type="NCBI Taxonomy" id="136370"/>
    <lineage>
        <taxon>Eukaryota</taxon>
        <taxon>Fungi</taxon>
        <taxon>Dikarya</taxon>
        <taxon>Ascomycota</taxon>
        <taxon>Pezizomycotina</taxon>
        <taxon>Lecanoromycetes</taxon>
        <taxon>OSLEUM clade</taxon>
        <taxon>Umbilicariomycetidae</taxon>
        <taxon>Umbilicariales</taxon>
        <taxon>Umbilicariaceae</taxon>
        <taxon>Lasallia</taxon>
    </lineage>
</organism>
<name>A0A5M8PT79_9LECA</name>
<sequence>MFASDSQVNDLLDPENNEANSAPKQFTYNKKISNTGNSHAKWVKKEVDPAAAVDKDTNEDLKEDKDAE</sequence>
<feature type="compositionally biased region" description="Polar residues" evidence="1">
    <location>
        <begin position="17"/>
        <end position="38"/>
    </location>
</feature>
<proteinExistence type="predicted"/>
<protein>
    <submittedName>
        <fullName evidence="2">Uncharacterized protein</fullName>
    </submittedName>
</protein>
<reference evidence="2 3" key="1">
    <citation type="submission" date="2019-09" db="EMBL/GenBank/DDBJ databases">
        <title>The hologenome of the rock-dwelling lichen Lasallia pustulata.</title>
        <authorList>
            <person name="Greshake Tzovaras B."/>
            <person name="Segers F."/>
            <person name="Bicker A."/>
            <person name="Dal Grande F."/>
            <person name="Otte J."/>
            <person name="Hankeln T."/>
            <person name="Schmitt I."/>
            <person name="Ebersberger I."/>
        </authorList>
    </citation>
    <scope>NUCLEOTIDE SEQUENCE [LARGE SCALE GENOMIC DNA]</scope>
    <source>
        <strain evidence="2">A1-1</strain>
    </source>
</reference>